<dbReference type="SMART" id="SM00244">
    <property type="entry name" value="PHB"/>
    <property type="match status" value="1"/>
</dbReference>
<protein>
    <recommendedName>
        <fullName evidence="6">Protein HflK</fullName>
    </recommendedName>
</protein>
<comment type="subunit">
    <text evidence="6">HflC and HflK may interact to form a multimeric complex.</text>
</comment>
<dbReference type="SUPFAM" id="SSF117892">
    <property type="entry name" value="Band 7/SPFH domain"/>
    <property type="match status" value="1"/>
</dbReference>
<evidence type="ECO:0000256" key="3">
    <source>
        <dbReference type="ARBA" id="ARBA00022692"/>
    </source>
</evidence>
<dbReference type="Pfam" id="PF12221">
    <property type="entry name" value="HflK_N"/>
    <property type="match status" value="1"/>
</dbReference>
<keyword evidence="3" id="KW-0812">Transmembrane</keyword>
<dbReference type="PANTHER" id="PTHR43327:SF2">
    <property type="entry name" value="MODULATOR OF FTSH PROTEASE HFLK"/>
    <property type="match status" value="1"/>
</dbReference>
<accession>A0A366FUG1</accession>
<dbReference type="GO" id="GO:0006508">
    <property type="term" value="P:proteolysis"/>
    <property type="evidence" value="ECO:0007669"/>
    <property type="project" value="UniProtKB-KW"/>
</dbReference>
<feature type="compositionally biased region" description="Gly residues" evidence="7">
    <location>
        <begin position="1"/>
        <end position="10"/>
    </location>
</feature>
<dbReference type="CDD" id="cd03404">
    <property type="entry name" value="SPFH_HflK"/>
    <property type="match status" value="1"/>
</dbReference>
<gene>
    <name evidence="9" type="ORF">DFR50_101202</name>
</gene>
<dbReference type="InterPro" id="IPR036013">
    <property type="entry name" value="Band_7/SPFH_dom_sf"/>
</dbReference>
<keyword evidence="9" id="KW-0378">Hydrolase</keyword>
<keyword evidence="10" id="KW-1185">Reference proteome</keyword>
<reference evidence="9 10" key="1">
    <citation type="submission" date="2018-06" db="EMBL/GenBank/DDBJ databases">
        <title>Genomic Encyclopedia of Type Strains, Phase IV (KMG-IV): sequencing the most valuable type-strain genomes for metagenomic binning, comparative biology and taxonomic classification.</title>
        <authorList>
            <person name="Goeker M."/>
        </authorList>
    </citation>
    <scope>NUCLEOTIDE SEQUENCE [LARGE SCALE GENOMIC DNA]</scope>
    <source>
        <strain evidence="9 10">DSM 24875</strain>
    </source>
</reference>
<dbReference type="InterPro" id="IPR010201">
    <property type="entry name" value="HflK"/>
</dbReference>
<dbReference type="InterPro" id="IPR001107">
    <property type="entry name" value="Band_7"/>
</dbReference>
<evidence type="ECO:0000256" key="2">
    <source>
        <dbReference type="ARBA" id="ARBA00006971"/>
    </source>
</evidence>
<evidence type="ECO:0000259" key="8">
    <source>
        <dbReference type="SMART" id="SM00244"/>
    </source>
</evidence>
<name>A0A366FUG1_9HYPH</name>
<dbReference type="PANTHER" id="PTHR43327">
    <property type="entry name" value="STOMATIN-LIKE PROTEIN 2, MITOCHONDRIAL"/>
    <property type="match status" value="1"/>
</dbReference>
<dbReference type="OrthoDB" id="9779595at2"/>
<feature type="domain" description="Band 7" evidence="8">
    <location>
        <begin position="78"/>
        <end position="252"/>
    </location>
</feature>
<keyword evidence="5" id="KW-0472">Membrane</keyword>
<dbReference type="InterPro" id="IPR050710">
    <property type="entry name" value="Band7/mec-2_domain"/>
</dbReference>
<evidence type="ECO:0000256" key="5">
    <source>
        <dbReference type="ARBA" id="ARBA00023136"/>
    </source>
</evidence>
<dbReference type="GO" id="GO:0008233">
    <property type="term" value="F:peptidase activity"/>
    <property type="evidence" value="ECO:0007669"/>
    <property type="project" value="UniProtKB-KW"/>
</dbReference>
<sequence>MSWNNQGGGPWRPPGRGPWGQGPSGPPTGDLEEIIRRVQEALGKFAPGGSGGGGSGGFSLRTVLFGVLAAVLVWLAWGTFYTVQPNEVGINLVLGRYTGKTAAGLNTNWPWPIGSVIKVPVWDQLIEEVGYRSNGADVPEESQMLTGDKNIVDVHFRVNWQIDPAKPEDYVFNILRPRETVKAVAESIMREVVGLKTIDGILTTDRASVEADVQKRMQDLLNEYHAGVLVKQVQLQSVDAPSQVLSAYRDVTAAQQDQQRQVNEAETYANKVVPEAEGGASRILAEANAYREQTILDARGQTQRYNLIHEQYKKAPGVTRERMYLETMERVLGPMDKTIVDTNGTTTPVPYISLDALTKSSGGAK</sequence>
<dbReference type="AlphaFoldDB" id="A0A366FUG1"/>
<comment type="subcellular location">
    <subcellularLocation>
        <location evidence="1">Membrane</location>
        <topology evidence="1">Single-pass membrane protein</topology>
    </subcellularLocation>
</comment>
<comment type="similarity">
    <text evidence="2 6">Belongs to the band 7/mec-2 family. HflK subfamily.</text>
</comment>
<organism evidence="9 10">
    <name type="scientific">Roseiarcus fermentans</name>
    <dbReference type="NCBI Taxonomy" id="1473586"/>
    <lineage>
        <taxon>Bacteria</taxon>
        <taxon>Pseudomonadati</taxon>
        <taxon>Pseudomonadota</taxon>
        <taxon>Alphaproteobacteria</taxon>
        <taxon>Hyphomicrobiales</taxon>
        <taxon>Roseiarcaceae</taxon>
        <taxon>Roseiarcus</taxon>
    </lineage>
</organism>
<evidence type="ECO:0000313" key="10">
    <source>
        <dbReference type="Proteomes" id="UP000253529"/>
    </source>
</evidence>
<dbReference type="NCBIfam" id="TIGR01933">
    <property type="entry name" value="hflK"/>
    <property type="match status" value="1"/>
</dbReference>
<dbReference type="InterPro" id="IPR020980">
    <property type="entry name" value="Membrane_HflK_N"/>
</dbReference>
<keyword evidence="4" id="KW-1133">Transmembrane helix</keyword>
<evidence type="ECO:0000313" key="9">
    <source>
        <dbReference type="EMBL" id="RBP18258.1"/>
    </source>
</evidence>
<comment type="function">
    <text evidence="6">HflC and HflK could encode or regulate a protease.</text>
</comment>
<comment type="caution">
    <text evidence="9">The sequence shown here is derived from an EMBL/GenBank/DDBJ whole genome shotgun (WGS) entry which is preliminary data.</text>
</comment>
<keyword evidence="9" id="KW-0645">Protease</keyword>
<evidence type="ECO:0000256" key="4">
    <source>
        <dbReference type="ARBA" id="ARBA00022989"/>
    </source>
</evidence>
<evidence type="ECO:0000256" key="7">
    <source>
        <dbReference type="SAM" id="MobiDB-lite"/>
    </source>
</evidence>
<evidence type="ECO:0000256" key="6">
    <source>
        <dbReference type="RuleBase" id="RU364113"/>
    </source>
</evidence>
<feature type="region of interest" description="Disordered" evidence="7">
    <location>
        <begin position="1"/>
        <end position="30"/>
    </location>
</feature>
<proteinExistence type="inferred from homology"/>
<dbReference type="Gene3D" id="3.30.479.30">
    <property type="entry name" value="Band 7 domain"/>
    <property type="match status" value="1"/>
</dbReference>
<dbReference type="GO" id="GO:0016020">
    <property type="term" value="C:membrane"/>
    <property type="evidence" value="ECO:0007669"/>
    <property type="project" value="UniProtKB-SubCell"/>
</dbReference>
<dbReference type="Proteomes" id="UP000253529">
    <property type="component" value="Unassembled WGS sequence"/>
</dbReference>
<dbReference type="EMBL" id="QNRK01000001">
    <property type="protein sequence ID" value="RBP18258.1"/>
    <property type="molecule type" value="Genomic_DNA"/>
</dbReference>
<dbReference type="RefSeq" id="WP_113887317.1">
    <property type="nucleotide sequence ID" value="NZ_QNRK01000001.1"/>
</dbReference>
<evidence type="ECO:0000256" key="1">
    <source>
        <dbReference type="ARBA" id="ARBA00004167"/>
    </source>
</evidence>
<dbReference type="Pfam" id="PF01145">
    <property type="entry name" value="Band_7"/>
    <property type="match status" value="1"/>
</dbReference>